<dbReference type="GeneID" id="36409691"/>
<accession>A0A0P1ANC7</accession>
<sequence>MVYIVQTSVVTSGRWEMLGKTCGLDYVRLIRFMTNETSSWFGLQLFENMVFRYCMMYSS</sequence>
<name>A0A0P1ANC7_PLAHL</name>
<evidence type="ECO:0000313" key="2">
    <source>
        <dbReference type="Proteomes" id="UP000054928"/>
    </source>
</evidence>
<dbReference type="AlphaFoldDB" id="A0A0P1ANC7"/>
<protein>
    <submittedName>
        <fullName evidence="1">Uncharacterized protein</fullName>
    </submittedName>
</protein>
<evidence type="ECO:0000313" key="1">
    <source>
        <dbReference type="EMBL" id="CEG42622.1"/>
    </source>
</evidence>
<dbReference type="RefSeq" id="XP_024578991.1">
    <property type="nucleotide sequence ID" value="XM_024728522.2"/>
</dbReference>
<reference evidence="2" key="1">
    <citation type="submission" date="2014-09" db="EMBL/GenBank/DDBJ databases">
        <authorList>
            <person name="Sharma Rahul"/>
            <person name="Thines Marco"/>
        </authorList>
    </citation>
    <scope>NUCLEOTIDE SEQUENCE [LARGE SCALE GENOMIC DNA]</scope>
</reference>
<dbReference type="Proteomes" id="UP000054928">
    <property type="component" value="Unassembled WGS sequence"/>
</dbReference>
<organism evidence="1 2">
    <name type="scientific">Plasmopara halstedii</name>
    <name type="common">Downy mildew of sunflower</name>
    <dbReference type="NCBI Taxonomy" id="4781"/>
    <lineage>
        <taxon>Eukaryota</taxon>
        <taxon>Sar</taxon>
        <taxon>Stramenopiles</taxon>
        <taxon>Oomycota</taxon>
        <taxon>Peronosporomycetes</taxon>
        <taxon>Peronosporales</taxon>
        <taxon>Peronosporaceae</taxon>
        <taxon>Plasmopara</taxon>
    </lineage>
</organism>
<dbReference type="EMBL" id="CCYD01000645">
    <property type="protein sequence ID" value="CEG42622.1"/>
    <property type="molecule type" value="Genomic_DNA"/>
</dbReference>
<proteinExistence type="predicted"/>
<keyword evidence="2" id="KW-1185">Reference proteome</keyword>